<protein>
    <submittedName>
        <fullName evidence="2">Uncharacterized protein</fullName>
    </submittedName>
</protein>
<name>A0ABD2A018_VESSQ</name>
<feature type="compositionally biased region" description="Basic and acidic residues" evidence="1">
    <location>
        <begin position="88"/>
        <end position="101"/>
    </location>
</feature>
<evidence type="ECO:0000313" key="2">
    <source>
        <dbReference type="EMBL" id="KAL2713060.1"/>
    </source>
</evidence>
<feature type="non-terminal residue" evidence="2">
    <location>
        <position position="1"/>
    </location>
</feature>
<feature type="region of interest" description="Disordered" evidence="1">
    <location>
        <begin position="80"/>
        <end position="110"/>
    </location>
</feature>
<dbReference type="Proteomes" id="UP001607302">
    <property type="component" value="Unassembled WGS sequence"/>
</dbReference>
<organism evidence="2 3">
    <name type="scientific">Vespula squamosa</name>
    <name type="common">Southern yellow jacket</name>
    <name type="synonym">Wasp</name>
    <dbReference type="NCBI Taxonomy" id="30214"/>
    <lineage>
        <taxon>Eukaryota</taxon>
        <taxon>Metazoa</taxon>
        <taxon>Ecdysozoa</taxon>
        <taxon>Arthropoda</taxon>
        <taxon>Hexapoda</taxon>
        <taxon>Insecta</taxon>
        <taxon>Pterygota</taxon>
        <taxon>Neoptera</taxon>
        <taxon>Endopterygota</taxon>
        <taxon>Hymenoptera</taxon>
        <taxon>Apocrita</taxon>
        <taxon>Aculeata</taxon>
        <taxon>Vespoidea</taxon>
        <taxon>Vespidae</taxon>
        <taxon>Vespinae</taxon>
        <taxon>Vespula</taxon>
    </lineage>
</organism>
<gene>
    <name evidence="2" type="ORF">V1478_017253</name>
</gene>
<proteinExistence type="predicted"/>
<sequence>RSHSSGFIVACDATIQTETIERAMRHVDDEPTLTNPAIRKIVLGTDEAMESSSIGVSKKERRTKTTSMGNCVSLSVNVHLSGQQSSDTTKESSKCEKETEASSHTCALVD</sequence>
<dbReference type="AlphaFoldDB" id="A0ABD2A018"/>
<evidence type="ECO:0000256" key="1">
    <source>
        <dbReference type="SAM" id="MobiDB-lite"/>
    </source>
</evidence>
<accession>A0ABD2A018</accession>
<dbReference type="EMBL" id="JAUDFV010000161">
    <property type="protein sequence ID" value="KAL2713060.1"/>
    <property type="molecule type" value="Genomic_DNA"/>
</dbReference>
<keyword evidence="3" id="KW-1185">Reference proteome</keyword>
<evidence type="ECO:0000313" key="3">
    <source>
        <dbReference type="Proteomes" id="UP001607302"/>
    </source>
</evidence>
<reference evidence="2 3" key="1">
    <citation type="journal article" date="2024" name="Ann. Entomol. Soc. Am.">
        <title>Genomic analyses of the southern and eastern yellowjacket wasps (Hymenoptera: Vespidae) reveal evolutionary signatures of social life.</title>
        <authorList>
            <person name="Catto M.A."/>
            <person name="Caine P.B."/>
            <person name="Orr S.E."/>
            <person name="Hunt B.G."/>
            <person name="Goodisman M.A.D."/>
        </authorList>
    </citation>
    <scope>NUCLEOTIDE SEQUENCE [LARGE SCALE GENOMIC DNA]</scope>
    <source>
        <strain evidence="2">233</strain>
        <tissue evidence="2">Head and thorax</tissue>
    </source>
</reference>
<comment type="caution">
    <text evidence="2">The sequence shown here is derived from an EMBL/GenBank/DDBJ whole genome shotgun (WGS) entry which is preliminary data.</text>
</comment>